<organism evidence="2 4">
    <name type="scientific">Purpureocillium lilacinum</name>
    <name type="common">Paecilomyces lilacinus</name>
    <dbReference type="NCBI Taxonomy" id="33203"/>
    <lineage>
        <taxon>Eukaryota</taxon>
        <taxon>Fungi</taxon>
        <taxon>Dikarya</taxon>
        <taxon>Ascomycota</taxon>
        <taxon>Pezizomycotina</taxon>
        <taxon>Sordariomycetes</taxon>
        <taxon>Hypocreomycetidae</taxon>
        <taxon>Hypocreales</taxon>
        <taxon>Ophiocordycipitaceae</taxon>
        <taxon>Purpureocillium</taxon>
    </lineage>
</organism>
<feature type="region of interest" description="Disordered" evidence="1">
    <location>
        <begin position="26"/>
        <end position="103"/>
    </location>
</feature>
<evidence type="ECO:0000313" key="4">
    <source>
        <dbReference type="Proteomes" id="UP000078240"/>
    </source>
</evidence>
<feature type="compositionally biased region" description="Basic residues" evidence="1">
    <location>
        <begin position="32"/>
        <end position="46"/>
    </location>
</feature>
<accession>A0A179GL32</accession>
<comment type="caution">
    <text evidence="2">The sequence shown here is derived from an EMBL/GenBank/DDBJ whole genome shotgun (WGS) entry which is preliminary data.</text>
</comment>
<evidence type="ECO:0000313" key="3">
    <source>
        <dbReference type="EMBL" id="OAQ93661.1"/>
    </source>
</evidence>
<evidence type="ECO:0000256" key="1">
    <source>
        <dbReference type="SAM" id="MobiDB-lite"/>
    </source>
</evidence>
<evidence type="ECO:0000313" key="2">
    <source>
        <dbReference type="EMBL" id="OAQ78596.1"/>
    </source>
</evidence>
<sequence>MAAQNRRNDKTEQQTRLLRAREKRNALFRSSKQNKHRTPACRHCHPTRFEPIPTSRPKWPQGPGKSWASGRATTKRTGEEGTRGARGEGHRNAPADSTTDDAHDDDCMAHAAGWLTTEATGRHRRRATRRSSRATARRKLVTVTLEPAPATWCRSWGDASRVASRADRADASPTKIQQAGYSAAFAWRGPPLRPLPLAWPGLAWLWPGTVPSTPGHAVRMCRSATHLWGHLCWPATQVATNLAGCHADPGDTMPAGFQFDQRKRKDPSFDGVARGTRSTAVAPADGVVPCYAMPCHDHVCLLRSARWRAERRQSRHRLESSAGLRCVGS</sequence>
<gene>
    <name evidence="2" type="ORF">VFPBJ_06717</name>
    <name evidence="3" type="ORF">VFPFJ_02823</name>
</gene>
<name>A0A179GL32_PURLI</name>
<dbReference type="Proteomes" id="UP000078340">
    <property type="component" value="Unassembled WGS sequence"/>
</dbReference>
<proteinExistence type="predicted"/>
<dbReference type="EMBL" id="LSBI01000002">
    <property type="protein sequence ID" value="OAQ93661.1"/>
    <property type="molecule type" value="Genomic_DNA"/>
</dbReference>
<dbReference type="AlphaFoldDB" id="A0A179GL32"/>
<dbReference type="EMBL" id="LSBH01000005">
    <property type="protein sequence ID" value="OAQ78596.1"/>
    <property type="molecule type" value="Genomic_DNA"/>
</dbReference>
<protein>
    <submittedName>
        <fullName evidence="2">Uncharacterized protein</fullName>
    </submittedName>
</protein>
<dbReference type="Proteomes" id="UP000078240">
    <property type="component" value="Unassembled WGS sequence"/>
</dbReference>
<feature type="region of interest" description="Disordered" evidence="1">
    <location>
        <begin position="1"/>
        <end position="20"/>
    </location>
</feature>
<reference evidence="2 4" key="1">
    <citation type="submission" date="2016-01" db="EMBL/GenBank/DDBJ databases">
        <title>Biosynthesis of antibiotic leucinostatins and their inhibition on Phytophthora in bio-control Purpureocillium lilacinum.</title>
        <authorList>
            <person name="Wang G."/>
            <person name="Liu Z."/>
            <person name="Lin R."/>
            <person name="Li E."/>
            <person name="Mao Z."/>
            <person name="Ling J."/>
            <person name="Yin W."/>
            <person name="Xie B."/>
        </authorList>
    </citation>
    <scope>NUCLEOTIDE SEQUENCE [LARGE SCALE GENOMIC DNA]</scope>
    <source>
        <strain evidence="2">PLBJ-1</strain>
        <strain evidence="3">PLFJ-1</strain>
    </source>
</reference>
<feature type="compositionally biased region" description="Basic and acidic residues" evidence="1">
    <location>
        <begin position="76"/>
        <end position="93"/>
    </location>
</feature>